<proteinExistence type="inferred from homology"/>
<dbReference type="Gene3D" id="1.20.140.70">
    <property type="entry name" value="Oligopeptidase f, N-terminal domain"/>
    <property type="match status" value="1"/>
</dbReference>
<dbReference type="AlphaFoldDB" id="A0A2P6MDA0"/>
<dbReference type="SUPFAM" id="SSF51735">
    <property type="entry name" value="NAD(P)-binding Rossmann-fold domains"/>
    <property type="match status" value="1"/>
</dbReference>
<keyword evidence="5 6" id="KW-0482">Metalloprotease</keyword>
<dbReference type="CDD" id="cd09607">
    <property type="entry name" value="M3B_PepF"/>
    <property type="match status" value="1"/>
</dbReference>
<dbReference type="InterPro" id="IPR001567">
    <property type="entry name" value="Pept_M3A_M3B_dom"/>
</dbReference>
<feature type="domain" description="Oligopeptidase F N-terminal" evidence="8">
    <location>
        <begin position="384"/>
        <end position="450"/>
    </location>
</feature>
<dbReference type="InterPro" id="IPR036291">
    <property type="entry name" value="NAD(P)-bd_dom_sf"/>
</dbReference>
<gene>
    <name evidence="10" type="ORF">C6I21_15755</name>
</gene>
<evidence type="ECO:0000313" key="10">
    <source>
        <dbReference type="EMBL" id="PRO64261.1"/>
    </source>
</evidence>
<evidence type="ECO:0000256" key="2">
    <source>
        <dbReference type="ARBA" id="ARBA00022723"/>
    </source>
</evidence>
<evidence type="ECO:0000259" key="9">
    <source>
        <dbReference type="Pfam" id="PF13460"/>
    </source>
</evidence>
<evidence type="ECO:0000256" key="4">
    <source>
        <dbReference type="ARBA" id="ARBA00022833"/>
    </source>
</evidence>
<feature type="domain" description="NAD(P)-binding" evidence="9">
    <location>
        <begin position="49"/>
        <end position="173"/>
    </location>
</feature>
<organism evidence="10 11">
    <name type="scientific">Alkalicoccus urumqiensis</name>
    <name type="common">Bacillus urumqiensis</name>
    <dbReference type="NCBI Taxonomy" id="1548213"/>
    <lineage>
        <taxon>Bacteria</taxon>
        <taxon>Bacillati</taxon>
        <taxon>Bacillota</taxon>
        <taxon>Bacilli</taxon>
        <taxon>Bacillales</taxon>
        <taxon>Bacillaceae</taxon>
        <taxon>Alkalicoccus</taxon>
    </lineage>
</organism>
<dbReference type="InterPro" id="IPR042088">
    <property type="entry name" value="OligoPept_F_C"/>
</dbReference>
<dbReference type="OrthoDB" id="9769691at2"/>
<dbReference type="Proteomes" id="UP000243650">
    <property type="component" value="Unassembled WGS sequence"/>
</dbReference>
<dbReference type="NCBIfam" id="TIGR02290">
    <property type="entry name" value="M3_fam_3"/>
    <property type="match status" value="1"/>
</dbReference>
<comment type="cofactor">
    <cofactor evidence="6">
        <name>Zn(2+)</name>
        <dbReference type="ChEBI" id="CHEBI:29105"/>
    </cofactor>
    <text evidence="6">Binds 1 zinc ion.</text>
</comment>
<evidence type="ECO:0000256" key="6">
    <source>
        <dbReference type="RuleBase" id="RU003435"/>
    </source>
</evidence>
<dbReference type="Pfam" id="PF13460">
    <property type="entry name" value="NAD_binding_10"/>
    <property type="match status" value="1"/>
</dbReference>
<name>A0A2P6MDA0_ALKUR</name>
<accession>A0A2P6MDA0</accession>
<sequence>MWIPRPVREQLSRFIFRITGKQGRSIKNIERDRLYLFRGDCMAQALVAGATGLIGRHLTEKLLESGLYDHIHVLTRRRTPFFEEENVTEHIVSFEELDEQSSLFEGIDDVFIALGTTMRKMRSREGFMQVDYHYPVRIAETAGKAGLQRLFVVSAMGADREAPVFYSQVKGSMEESLMTLDLPALHIIRPSLITGDRYEFRLGEKSADLLTKPVRGLMDGRLVKYKPIPAEAVAEAMAAIASIDSRGLHIYENEDLHAIHRSLHPASKKKAGRYSQQWNLDSIFKGGSESKQFSQFLVNTETDLSTLKLKLDKLRQKETPDIDGWVQAVERMQMIRMKVGEVSAFVACLKAQDVTDKEADLLGGKTKELASTYGQLQSIVDEALLSMTDAQWEELMKHDEMKEIEFNLEERRRLAEEKLPADKEQLIQQLSVDGYHAWGDLYDQIVGRMRVVIREKGRRKELSVGQAANRLSDKNRGVRRQVHDKFEAAWDEEADLFASTLNHLAGYRLAVYEARGWENVLKEPLQINRMKQETLDTMWETIEKNKDAFVGYLHRKAELLGVDKLAIYDLEAPISKKVPQVSYDDAADMIMNQFGRFSPKMADFAKTAFEEQWIEAEDRDGKRPGGFCTSFPIREQSRIFMTYDGSASNVATLAHELGHAYHQHVMNDLPQLSQNYAMNVAETASTFAEMIVADASVKQADTKEEKIQLLDDKLNRSIAFFMNIHSRFLFETRFYEERKSGLVSKKRLNELMVEAQREAYRDSLSEYSPTFWASKLHFHITGVPFYNFPYTFGYLFSMGIYARAAEEGASFEDDYTALLRDTGRMDVEDLAEKHFGVDLTKPEFWQKAIDVVKEDVRTFMELTEK</sequence>
<keyword evidence="3 6" id="KW-0378">Hydrolase</keyword>
<dbReference type="GO" id="GO:0046872">
    <property type="term" value="F:metal ion binding"/>
    <property type="evidence" value="ECO:0007669"/>
    <property type="project" value="UniProtKB-UniRule"/>
</dbReference>
<keyword evidence="4 6" id="KW-0862">Zinc</keyword>
<dbReference type="SUPFAM" id="SSF55486">
    <property type="entry name" value="Metalloproteases ('zincins'), catalytic domain"/>
    <property type="match status" value="1"/>
</dbReference>
<evidence type="ECO:0000256" key="5">
    <source>
        <dbReference type="ARBA" id="ARBA00023049"/>
    </source>
</evidence>
<evidence type="ECO:0000256" key="1">
    <source>
        <dbReference type="ARBA" id="ARBA00022670"/>
    </source>
</evidence>
<dbReference type="Pfam" id="PF01432">
    <property type="entry name" value="Peptidase_M3"/>
    <property type="match status" value="1"/>
</dbReference>
<dbReference type="PANTHER" id="PTHR14097:SF7">
    <property type="entry name" value="OXIDOREDUCTASE HTATIP2"/>
    <property type="match status" value="1"/>
</dbReference>
<comment type="caution">
    <text evidence="10">The sequence shown here is derived from an EMBL/GenBank/DDBJ whole genome shotgun (WGS) entry which is preliminary data.</text>
</comment>
<comment type="similarity">
    <text evidence="6">Belongs to the peptidase M3 family.</text>
</comment>
<evidence type="ECO:0000256" key="3">
    <source>
        <dbReference type="ARBA" id="ARBA00022801"/>
    </source>
</evidence>
<keyword evidence="11" id="KW-1185">Reference proteome</keyword>
<dbReference type="Gene3D" id="1.10.1370.20">
    <property type="entry name" value="Oligoendopeptidase f, C-terminal domain"/>
    <property type="match status" value="1"/>
</dbReference>
<feature type="domain" description="Peptidase M3A/M3B catalytic" evidence="7">
    <location>
        <begin position="472"/>
        <end position="849"/>
    </location>
</feature>
<dbReference type="InterPro" id="IPR013647">
    <property type="entry name" value="OligopepF_N_dom"/>
</dbReference>
<dbReference type="EMBL" id="PVNS01000021">
    <property type="protein sequence ID" value="PRO64261.1"/>
    <property type="molecule type" value="Genomic_DNA"/>
</dbReference>
<dbReference type="PANTHER" id="PTHR14097">
    <property type="entry name" value="OXIDOREDUCTASE HTATIP2"/>
    <property type="match status" value="1"/>
</dbReference>
<dbReference type="InterPro" id="IPR016040">
    <property type="entry name" value="NAD(P)-bd_dom"/>
</dbReference>
<evidence type="ECO:0000259" key="8">
    <source>
        <dbReference type="Pfam" id="PF08439"/>
    </source>
</evidence>
<protein>
    <recommendedName>
        <fullName evidence="12">Oligoendopeptidase</fullName>
    </recommendedName>
</protein>
<evidence type="ECO:0000259" key="7">
    <source>
        <dbReference type="Pfam" id="PF01432"/>
    </source>
</evidence>
<evidence type="ECO:0008006" key="12">
    <source>
        <dbReference type="Google" id="ProtNLM"/>
    </source>
</evidence>
<evidence type="ECO:0000313" key="11">
    <source>
        <dbReference type="Proteomes" id="UP000243650"/>
    </source>
</evidence>
<reference evidence="10 11" key="1">
    <citation type="submission" date="2018-03" db="EMBL/GenBank/DDBJ databases">
        <title>Bacillus urumqiensis sp. nov., a moderately haloalkaliphilic bacterium isolated from a salt lake.</title>
        <authorList>
            <person name="Zhao B."/>
            <person name="Liao Z."/>
        </authorList>
    </citation>
    <scope>NUCLEOTIDE SEQUENCE [LARGE SCALE GENOMIC DNA]</scope>
    <source>
        <strain evidence="10 11">BZ-SZ-XJ18</strain>
    </source>
</reference>
<keyword evidence="1 6" id="KW-0645">Protease</keyword>
<dbReference type="InterPro" id="IPR011977">
    <property type="entry name" value="Pept_M3B_clade3"/>
</dbReference>
<dbReference type="Gene3D" id="3.40.50.720">
    <property type="entry name" value="NAD(P)-binding Rossmann-like Domain"/>
    <property type="match status" value="1"/>
</dbReference>
<keyword evidence="2 6" id="KW-0479">Metal-binding</keyword>
<dbReference type="Pfam" id="PF08439">
    <property type="entry name" value="Peptidase_M3_N"/>
    <property type="match status" value="1"/>
</dbReference>
<dbReference type="GO" id="GO:0004222">
    <property type="term" value="F:metalloendopeptidase activity"/>
    <property type="evidence" value="ECO:0007669"/>
    <property type="project" value="InterPro"/>
</dbReference>
<dbReference type="GO" id="GO:0006508">
    <property type="term" value="P:proteolysis"/>
    <property type="evidence" value="ECO:0007669"/>
    <property type="project" value="UniProtKB-KW"/>
</dbReference>
<dbReference type="InterPro" id="IPR034006">
    <property type="entry name" value="M3B_PepF_2"/>
</dbReference>